<evidence type="ECO:0000259" key="5">
    <source>
        <dbReference type="SMART" id="SM00644"/>
    </source>
</evidence>
<evidence type="ECO:0000313" key="7">
    <source>
        <dbReference type="EMBL" id="SDU84364.1"/>
    </source>
</evidence>
<feature type="signal peptide" evidence="4">
    <location>
        <begin position="1"/>
        <end position="26"/>
    </location>
</feature>
<dbReference type="GO" id="GO:0008745">
    <property type="term" value="F:N-acetylmuramoyl-L-alanine amidase activity"/>
    <property type="evidence" value="ECO:0007669"/>
    <property type="project" value="InterPro"/>
</dbReference>
<dbReference type="InterPro" id="IPR036505">
    <property type="entry name" value="Amidase/PGRP_sf"/>
</dbReference>
<dbReference type="AlphaFoldDB" id="A0A1H2LU14"/>
<dbReference type="Proteomes" id="UP000182977">
    <property type="component" value="Chromosome I"/>
</dbReference>
<keyword evidence="8" id="KW-1185">Reference proteome</keyword>
<feature type="chain" id="PRO_5038477933" evidence="4">
    <location>
        <begin position="27"/>
        <end position="651"/>
    </location>
</feature>
<feature type="region of interest" description="Disordered" evidence="3">
    <location>
        <begin position="179"/>
        <end position="200"/>
    </location>
</feature>
<dbReference type="Gene3D" id="3.40.80.10">
    <property type="entry name" value="Peptidoglycan recognition protein-like"/>
    <property type="match status" value="1"/>
</dbReference>
<dbReference type="EMBL" id="LT629791">
    <property type="protein sequence ID" value="SDU84364.1"/>
    <property type="molecule type" value="Genomic_DNA"/>
</dbReference>
<dbReference type="RefSeq" id="WP_083421459.1">
    <property type="nucleotide sequence ID" value="NZ_LBMC01000039.1"/>
</dbReference>
<protein>
    <submittedName>
        <fullName evidence="7">Repeat domain-containing protein</fullName>
    </submittedName>
</protein>
<evidence type="ECO:0000256" key="1">
    <source>
        <dbReference type="ARBA" id="ARBA00007553"/>
    </source>
</evidence>
<reference evidence="8" key="1">
    <citation type="submission" date="2016-10" db="EMBL/GenBank/DDBJ databases">
        <authorList>
            <person name="Varghese N."/>
            <person name="Submissions S."/>
        </authorList>
    </citation>
    <scope>NUCLEOTIDE SEQUENCE [LARGE SCALE GENOMIC DNA]</scope>
    <source>
        <strain evidence="8">DSM 45079</strain>
    </source>
</reference>
<accession>A0A1H2LU14</accession>
<evidence type="ECO:0000256" key="3">
    <source>
        <dbReference type="SAM" id="MobiDB-lite"/>
    </source>
</evidence>
<dbReference type="SUPFAM" id="SSF55846">
    <property type="entry name" value="N-acetylmuramoyl-L-alanine amidase-like"/>
    <property type="match status" value="1"/>
</dbReference>
<dbReference type="OrthoDB" id="514320at2"/>
<organism evidence="7 8">
    <name type="scientific">Jiangella alkaliphila</name>
    <dbReference type="NCBI Taxonomy" id="419479"/>
    <lineage>
        <taxon>Bacteria</taxon>
        <taxon>Bacillati</taxon>
        <taxon>Actinomycetota</taxon>
        <taxon>Actinomycetes</taxon>
        <taxon>Jiangellales</taxon>
        <taxon>Jiangellaceae</taxon>
        <taxon>Jiangella</taxon>
    </lineage>
</organism>
<dbReference type="STRING" id="419479.SAMN04488563_6644"/>
<dbReference type="Pfam" id="PF01510">
    <property type="entry name" value="Amidase_2"/>
    <property type="match status" value="1"/>
</dbReference>
<dbReference type="InterPro" id="IPR015510">
    <property type="entry name" value="PGRP"/>
</dbReference>
<feature type="domain" description="N-acetylmuramoyl-L-alanine amidase" evidence="5">
    <location>
        <begin position="216"/>
        <end position="368"/>
    </location>
</feature>
<dbReference type="InterPro" id="IPR006619">
    <property type="entry name" value="PGRP_domain_met/bac"/>
</dbReference>
<keyword evidence="2 4" id="KW-0732">Signal</keyword>
<dbReference type="Pfam" id="PF13517">
    <property type="entry name" value="FG-GAP_3"/>
    <property type="match status" value="2"/>
</dbReference>
<dbReference type="SUPFAM" id="SSF69318">
    <property type="entry name" value="Integrin alpha N-terminal domain"/>
    <property type="match status" value="1"/>
</dbReference>
<dbReference type="InterPro" id="IPR013517">
    <property type="entry name" value="FG-GAP"/>
</dbReference>
<dbReference type="GO" id="GO:0008270">
    <property type="term" value="F:zinc ion binding"/>
    <property type="evidence" value="ECO:0007669"/>
    <property type="project" value="InterPro"/>
</dbReference>
<dbReference type="GO" id="GO:0009253">
    <property type="term" value="P:peptidoglycan catabolic process"/>
    <property type="evidence" value="ECO:0007669"/>
    <property type="project" value="InterPro"/>
</dbReference>
<dbReference type="PANTHER" id="PTHR11022">
    <property type="entry name" value="PEPTIDOGLYCAN RECOGNITION PROTEIN"/>
    <property type="match status" value="1"/>
</dbReference>
<dbReference type="InterPro" id="IPR028994">
    <property type="entry name" value="Integrin_alpha_N"/>
</dbReference>
<evidence type="ECO:0000313" key="8">
    <source>
        <dbReference type="Proteomes" id="UP000182977"/>
    </source>
</evidence>
<dbReference type="PANTHER" id="PTHR11022:SF41">
    <property type="entry name" value="PEPTIDOGLYCAN-RECOGNITION PROTEIN LC-RELATED"/>
    <property type="match status" value="1"/>
</dbReference>
<evidence type="ECO:0000256" key="2">
    <source>
        <dbReference type="ARBA" id="ARBA00022729"/>
    </source>
</evidence>
<dbReference type="InterPro" id="IPR002502">
    <property type="entry name" value="Amidase_domain"/>
</dbReference>
<evidence type="ECO:0000259" key="6">
    <source>
        <dbReference type="SMART" id="SM00701"/>
    </source>
</evidence>
<evidence type="ECO:0000256" key="4">
    <source>
        <dbReference type="SAM" id="SignalP"/>
    </source>
</evidence>
<sequence>MHPRNVVSRRPRAVPAAFAVVTLAVAGLTALPASGSDPAPAEAAEAAETAETAVQTIALDDLLAEAGPTARSDGSVPGTGAIETDPFDVAAVTWPATEGPSDIHLHVRARADGTWTDWYELHDDGHAPDPGTPEADGARRGTDPVVVPGSEAIELRVEAPDGEVPAGLELTLIDPGTAAADAAPAPAEAQAEAGATASAAPLPPIHSRAAWGADESLREQTDPLYGDVEGGFVHHTAGTNTYTEADVPAILRGIYEYHVTGRGWRDIGYNFFVDRFGRIWEGRWGGIDRAVVGAHVEGYNSYSVGVAALGEFTATQPGQPVIDAYAQLFAWKFGLGDVDPLGTFAYPNQQTLPTISGHRDGVATECPGELLYAQLGTIRAATQAQLNPPPAAEHDFDGDGRSDMIGRGSSGALFLLPGRGNGTFGTRVQIGTATNWGIYTAFVPIGDFDGDQHGDLIARENSGKLFYLPGRSNGTLGTRVQIGTVNTWSTYSALVGVGDFNGDGHNDMIGRGSSGALFLLPGRSNGTFAQRVQIGTATNWGIYTALIGVGDFNGDGHNDMIGRESTGKLFYHPGRSNGTLGTRVQIGTVNTWSTYSALVGVGDFNGDGHNDMIGRGSSGALFLLPGRSNGTFAQRVQIGTATTWKTYTALV</sequence>
<dbReference type="SMART" id="SM00701">
    <property type="entry name" value="PGRP"/>
    <property type="match status" value="1"/>
</dbReference>
<dbReference type="Gene3D" id="2.130.10.130">
    <property type="entry name" value="Integrin alpha, N-terminal"/>
    <property type="match status" value="2"/>
</dbReference>
<name>A0A1H2LU14_9ACTN</name>
<dbReference type="CDD" id="cd06583">
    <property type="entry name" value="PGRP"/>
    <property type="match status" value="1"/>
</dbReference>
<proteinExistence type="inferred from homology"/>
<comment type="similarity">
    <text evidence="1">Belongs to the N-acetylmuramoyl-L-alanine amidase 2 family.</text>
</comment>
<gene>
    <name evidence="7" type="ORF">SAMN04488563_6644</name>
</gene>
<feature type="domain" description="Peptidoglycan recognition protein family" evidence="6">
    <location>
        <begin position="203"/>
        <end position="351"/>
    </location>
</feature>
<dbReference type="SMART" id="SM00644">
    <property type="entry name" value="Ami_2"/>
    <property type="match status" value="1"/>
</dbReference>